<dbReference type="EMBL" id="GL876970">
    <property type="protein sequence ID" value="KLU87584.1"/>
    <property type="molecule type" value="Genomic_DNA"/>
</dbReference>
<feature type="compositionally biased region" description="Polar residues" evidence="2">
    <location>
        <begin position="1072"/>
        <end position="1081"/>
    </location>
</feature>
<reference evidence="4" key="4">
    <citation type="journal article" date="2015" name="G3 (Bethesda)">
        <title>Genome sequences of three phytopathogenic species of the Magnaporthaceae family of fungi.</title>
        <authorList>
            <person name="Okagaki L.H."/>
            <person name="Nunes C.C."/>
            <person name="Sailsbery J."/>
            <person name="Clay B."/>
            <person name="Brown D."/>
            <person name="John T."/>
            <person name="Oh Y."/>
            <person name="Young N."/>
            <person name="Fitzgerald M."/>
            <person name="Haas B.J."/>
            <person name="Zeng Q."/>
            <person name="Young S."/>
            <person name="Adiconis X."/>
            <person name="Fan L."/>
            <person name="Levin J.Z."/>
            <person name="Mitchell T.K."/>
            <person name="Okubara P.A."/>
            <person name="Farman M.L."/>
            <person name="Kohn L.M."/>
            <person name="Birren B."/>
            <person name="Ma L.-J."/>
            <person name="Dean R.A."/>
        </authorList>
    </citation>
    <scope>NUCLEOTIDE SEQUENCE</scope>
    <source>
        <strain evidence="4">ATCC 64411 / 73-15</strain>
    </source>
</reference>
<evidence type="ECO:0000313" key="3">
    <source>
        <dbReference type="EMBL" id="KLU87584.1"/>
    </source>
</evidence>
<dbReference type="PANTHER" id="PTHR37271">
    <property type="entry name" value="KARYOGAMY PROTEIN KAR9"/>
    <property type="match status" value="1"/>
</dbReference>
<reference evidence="3" key="1">
    <citation type="submission" date="2010-05" db="EMBL/GenBank/DDBJ databases">
        <title>The Genome Sequence of Magnaporthe poae strain ATCC 64411.</title>
        <authorList>
            <consortium name="The Broad Institute Genome Sequencing Platform"/>
            <consortium name="Broad Institute Genome Sequencing Center for Infectious Disease"/>
            <person name="Ma L.-J."/>
            <person name="Dead R."/>
            <person name="Young S."/>
            <person name="Zeng Q."/>
            <person name="Koehrsen M."/>
            <person name="Alvarado L."/>
            <person name="Berlin A."/>
            <person name="Chapman S.B."/>
            <person name="Chen Z."/>
            <person name="Freedman E."/>
            <person name="Gellesch M."/>
            <person name="Goldberg J."/>
            <person name="Griggs A."/>
            <person name="Gujja S."/>
            <person name="Heilman E.R."/>
            <person name="Heiman D."/>
            <person name="Hepburn T."/>
            <person name="Howarth C."/>
            <person name="Jen D."/>
            <person name="Larson L."/>
            <person name="Mehta T."/>
            <person name="Neiman D."/>
            <person name="Pearson M."/>
            <person name="Roberts A."/>
            <person name="Saif S."/>
            <person name="Shea T."/>
            <person name="Shenoy N."/>
            <person name="Sisk P."/>
            <person name="Stolte C."/>
            <person name="Sykes S."/>
            <person name="Walk T."/>
            <person name="White J."/>
            <person name="Yandava C."/>
            <person name="Haas B."/>
            <person name="Nusbaum C."/>
            <person name="Birren B."/>
        </authorList>
    </citation>
    <scope>NUCLEOTIDE SEQUENCE</scope>
    <source>
        <strain evidence="3">ATCC 64411</strain>
    </source>
</reference>
<evidence type="ECO:0000313" key="4">
    <source>
        <dbReference type="EnsemblFungi" id="MAPG_06581T0"/>
    </source>
</evidence>
<dbReference type="GO" id="GO:0005816">
    <property type="term" value="C:spindle pole body"/>
    <property type="evidence" value="ECO:0007669"/>
    <property type="project" value="TreeGrafter"/>
</dbReference>
<feature type="region of interest" description="Disordered" evidence="2">
    <location>
        <begin position="366"/>
        <end position="397"/>
    </location>
</feature>
<feature type="coiled-coil region" evidence="1">
    <location>
        <begin position="778"/>
        <end position="839"/>
    </location>
</feature>
<dbReference type="EMBL" id="ADBL01001596">
    <property type="status" value="NOT_ANNOTATED_CDS"/>
    <property type="molecule type" value="Genomic_DNA"/>
</dbReference>
<evidence type="ECO:0008006" key="6">
    <source>
        <dbReference type="Google" id="ProtNLM"/>
    </source>
</evidence>
<feature type="compositionally biased region" description="Polar residues" evidence="2">
    <location>
        <begin position="180"/>
        <end position="192"/>
    </location>
</feature>
<protein>
    <recommendedName>
        <fullName evidence="6">Karyogamy protein</fullName>
    </recommendedName>
</protein>
<dbReference type="Proteomes" id="UP000011715">
    <property type="component" value="Unassembled WGS sequence"/>
</dbReference>
<dbReference type="Pfam" id="PF08580">
    <property type="entry name" value="KAR9"/>
    <property type="match status" value="1"/>
</dbReference>
<proteinExistence type="predicted"/>
<feature type="compositionally biased region" description="Polar residues" evidence="2">
    <location>
        <begin position="969"/>
        <end position="1007"/>
    </location>
</feature>
<dbReference type="GO" id="GO:0005938">
    <property type="term" value="C:cell cortex"/>
    <property type="evidence" value="ECO:0007669"/>
    <property type="project" value="TreeGrafter"/>
</dbReference>
<dbReference type="InterPro" id="IPR013889">
    <property type="entry name" value="Karyogamy_KAR9"/>
</dbReference>
<dbReference type="eggNOG" id="ENOG502QUB2">
    <property type="taxonomic scope" value="Eukaryota"/>
</dbReference>
<feature type="compositionally biased region" description="Polar residues" evidence="2">
    <location>
        <begin position="1014"/>
        <end position="1037"/>
    </location>
</feature>
<feature type="region of interest" description="Disordered" evidence="2">
    <location>
        <begin position="1"/>
        <end position="84"/>
    </location>
</feature>
<dbReference type="VEuPathDB" id="FungiDB:MAPG_06581"/>
<dbReference type="GO" id="GO:0043332">
    <property type="term" value="C:mating projection tip"/>
    <property type="evidence" value="ECO:0007669"/>
    <property type="project" value="TreeGrafter"/>
</dbReference>
<dbReference type="EnsemblFungi" id="MAPG_06581T0">
    <property type="protein sequence ID" value="MAPG_06581T0"/>
    <property type="gene ID" value="MAPG_06581"/>
</dbReference>
<keyword evidence="1" id="KW-0175">Coiled coil</keyword>
<feature type="compositionally biased region" description="Low complexity" evidence="2">
    <location>
        <begin position="950"/>
        <end position="962"/>
    </location>
</feature>
<feature type="region of interest" description="Disordered" evidence="2">
    <location>
        <begin position="939"/>
        <end position="1228"/>
    </location>
</feature>
<dbReference type="OrthoDB" id="5559380at2759"/>
<reference evidence="5" key="2">
    <citation type="submission" date="2010-05" db="EMBL/GenBank/DDBJ databases">
        <title>The genome sequence of Magnaporthe poae strain ATCC 64411.</title>
        <authorList>
            <person name="Ma L.-J."/>
            <person name="Dead R."/>
            <person name="Young S."/>
            <person name="Zeng Q."/>
            <person name="Koehrsen M."/>
            <person name="Alvarado L."/>
            <person name="Berlin A."/>
            <person name="Chapman S.B."/>
            <person name="Chen Z."/>
            <person name="Freedman E."/>
            <person name="Gellesch M."/>
            <person name="Goldberg J."/>
            <person name="Griggs A."/>
            <person name="Gujja S."/>
            <person name="Heilman E.R."/>
            <person name="Heiman D."/>
            <person name="Hepburn T."/>
            <person name="Howarth C."/>
            <person name="Jen D."/>
            <person name="Larson L."/>
            <person name="Mehta T."/>
            <person name="Neiman D."/>
            <person name="Pearson M."/>
            <person name="Roberts A."/>
            <person name="Saif S."/>
            <person name="Shea T."/>
            <person name="Shenoy N."/>
            <person name="Sisk P."/>
            <person name="Stolte C."/>
            <person name="Sykes S."/>
            <person name="Walk T."/>
            <person name="White J."/>
            <person name="Yandava C."/>
            <person name="Haas B."/>
            <person name="Nusbaum C."/>
            <person name="Birren B."/>
        </authorList>
    </citation>
    <scope>NUCLEOTIDE SEQUENCE [LARGE SCALE GENOMIC DNA]</scope>
    <source>
        <strain evidence="5">ATCC 64411 / 73-15</strain>
    </source>
</reference>
<evidence type="ECO:0000313" key="5">
    <source>
        <dbReference type="Proteomes" id="UP000011715"/>
    </source>
</evidence>
<keyword evidence="5" id="KW-1185">Reference proteome</keyword>
<dbReference type="STRING" id="644358.A0A0C4E2E5"/>
<sequence>MNSISSCNAAPKNNQDPSSQAEVGARYLAKTMHMPPSTCASSSPRELAPNTPAATAPAAAAPAAEPATCNVREGTRNSSTTAPEHWALTVTAGASDGAASSFVPAAAIVASTHSTSYSNNSNSSLPTGVGLDIAELRFPNHHLQHYHNAHPQSLANEQPAQPVAANIDLQHDLAWINNKNYNSHNGSSTNLSPPDDSSRRGHTDYLADHNSFTNSDTAPNFNLNITSATPTHAGSTDAAPAVLPVSVNPPDDGSSQASPADAHTAAAARASSSPSPSASPPVRRRVSARKPSPGLAARLKALGFGGSRKQSPPPSGRSEVNIGRLPEDQIRQLDQGHQAGSEATVVERRGRPWKGALVRIPSTSSLKAWPPKLKPGNKRASEASEDAGPSPDLEPQHMLPEIQVPSPLEMDTNKFRLPDHTNGNGTKAQPETRKQHVARGDATPPMSPGTNGGPPPPPPKDTPPLPPSASATTSSMDFSPDSYFNPLGLQRTGSIYTLSRASFANQLAQLTSLQLPDAESLSGKLAAITTAQAAARALIGAAEQIRNWISKAAEVIGGLDSEDDVEWAAAGGREGLEEVESAINRFEGLIKVYLSAIEDLNSRPDIASVAPDDLQKTVMQMDSTTKEWAGIHDTLRTVKRQVEIAMEWEELWNMVLGDIQNEMEELGRLVFEMEERRHKSIMAGTGGADSVDIGDLETIVEETPPAATRLQAKQNRFSLPVFPPSPSSPPVPPSMSQEDSRLLALFARMQPLRASLDFLPMRLSAFQARANEIFPTACDELEMRRMGLDNSYRKLEKDAENLRRELGEDRWVLVFRGAGRQAQKMYESVERSMAKLKEAVDAGVHLTNPPMMGKKIESYEAKKTHYGPAVERVLSIIDRGIRDRLTVNGEILRLHTELQAKWEELKDRLREMDSTLEEVAASKKGQQLRDSISSMLSNDRSTLASGHDTPQSSPPSSVIMSSLGVDMGTPTNQSTNKRRSSSMGSHLPQPSNRRSSTTVGALGSNVTRKPVSRLATTGSLTVPSRDGTGSVTPQANRHISRPPSTIPGRPRWSMSTTGIDTGHNFKPLQPDATPSPQTSASKLPLRSPLGRAATTSPMPDDTPPKSVNRMSFRERLASPGPYSQLTLSKPRLTSQTSLPSVGSRRVSMPPEMPDDLISGSQRSASSLASIRRSSLFPSPRSSSERVPSAMGGRSSPQALAGARAAMRRGHSNVSDQKPAGDSKPRWRF</sequence>
<feature type="compositionally biased region" description="Polar residues" evidence="2">
    <location>
        <begin position="1121"/>
        <end position="1140"/>
    </location>
</feature>
<dbReference type="OMA" id="IWIKKAS"/>
<feature type="compositionally biased region" description="Polar residues" evidence="2">
    <location>
        <begin position="210"/>
        <end position="234"/>
    </location>
</feature>
<accession>A0A0C4E2E5</accession>
<feature type="compositionally biased region" description="Polar residues" evidence="2">
    <location>
        <begin position="1"/>
        <end position="21"/>
    </location>
</feature>
<reference evidence="3" key="3">
    <citation type="submission" date="2011-03" db="EMBL/GenBank/DDBJ databases">
        <title>Annotation of Magnaporthe poae ATCC 64411.</title>
        <authorList>
            <person name="Ma L.-J."/>
            <person name="Dead R."/>
            <person name="Young S.K."/>
            <person name="Zeng Q."/>
            <person name="Gargeya S."/>
            <person name="Fitzgerald M."/>
            <person name="Haas B."/>
            <person name="Abouelleil A."/>
            <person name="Alvarado L."/>
            <person name="Arachchi H.M."/>
            <person name="Berlin A."/>
            <person name="Brown A."/>
            <person name="Chapman S.B."/>
            <person name="Chen Z."/>
            <person name="Dunbar C."/>
            <person name="Freedman E."/>
            <person name="Gearin G."/>
            <person name="Gellesch M."/>
            <person name="Goldberg J."/>
            <person name="Griggs A."/>
            <person name="Gujja S."/>
            <person name="Heiman D."/>
            <person name="Howarth C."/>
            <person name="Larson L."/>
            <person name="Lui A."/>
            <person name="MacDonald P.J.P."/>
            <person name="Mehta T."/>
            <person name="Montmayeur A."/>
            <person name="Murphy C."/>
            <person name="Neiman D."/>
            <person name="Pearson M."/>
            <person name="Priest M."/>
            <person name="Roberts A."/>
            <person name="Saif S."/>
            <person name="Shea T."/>
            <person name="Shenoy N."/>
            <person name="Sisk P."/>
            <person name="Stolte C."/>
            <person name="Sykes S."/>
            <person name="Yandava C."/>
            <person name="Wortman J."/>
            <person name="Nusbaum C."/>
            <person name="Birren B."/>
        </authorList>
    </citation>
    <scope>NUCLEOTIDE SEQUENCE</scope>
    <source>
        <strain evidence="3">ATCC 64411</strain>
    </source>
</reference>
<name>A0A0C4E2E5_MAGP6</name>
<dbReference type="GO" id="GO:0031578">
    <property type="term" value="P:mitotic spindle orientation checkpoint signaling"/>
    <property type="evidence" value="ECO:0007669"/>
    <property type="project" value="TreeGrafter"/>
</dbReference>
<dbReference type="GO" id="GO:0030473">
    <property type="term" value="P:nuclear migration along microtubule"/>
    <property type="evidence" value="ECO:0007669"/>
    <property type="project" value="TreeGrafter"/>
</dbReference>
<feature type="compositionally biased region" description="Basic and acidic residues" evidence="2">
    <location>
        <begin position="1218"/>
        <end position="1228"/>
    </location>
</feature>
<feature type="compositionally biased region" description="Low complexity" evidence="2">
    <location>
        <begin position="48"/>
        <end position="68"/>
    </location>
</feature>
<gene>
    <name evidence="3" type="ORF">MAPG_06581</name>
</gene>
<feature type="compositionally biased region" description="Low complexity" evidence="2">
    <location>
        <begin position="255"/>
        <end position="276"/>
    </location>
</feature>
<evidence type="ECO:0000256" key="1">
    <source>
        <dbReference type="SAM" id="Coils"/>
    </source>
</evidence>
<dbReference type="PANTHER" id="PTHR37271:SF1">
    <property type="entry name" value="KARYOGAMY PROTEIN KAR9"/>
    <property type="match status" value="1"/>
</dbReference>
<organism evidence="4 5">
    <name type="scientific">Magnaporthiopsis poae (strain ATCC 64411 / 73-15)</name>
    <name type="common">Kentucky bluegrass fungus</name>
    <name type="synonym">Magnaporthe poae</name>
    <dbReference type="NCBI Taxonomy" id="644358"/>
    <lineage>
        <taxon>Eukaryota</taxon>
        <taxon>Fungi</taxon>
        <taxon>Dikarya</taxon>
        <taxon>Ascomycota</taxon>
        <taxon>Pezizomycotina</taxon>
        <taxon>Sordariomycetes</taxon>
        <taxon>Sordariomycetidae</taxon>
        <taxon>Magnaporthales</taxon>
        <taxon>Magnaporthaceae</taxon>
        <taxon>Magnaporthiopsis</taxon>
    </lineage>
</organism>
<feature type="compositionally biased region" description="Low complexity" evidence="2">
    <location>
        <begin position="1156"/>
        <end position="1188"/>
    </location>
</feature>
<feature type="compositionally biased region" description="Pro residues" evidence="2">
    <location>
        <begin position="453"/>
        <end position="467"/>
    </location>
</feature>
<dbReference type="AlphaFoldDB" id="A0A0C4E2E5"/>
<evidence type="ECO:0000256" key="2">
    <source>
        <dbReference type="SAM" id="MobiDB-lite"/>
    </source>
</evidence>
<feature type="region of interest" description="Disordered" evidence="2">
    <location>
        <begin position="411"/>
        <end position="479"/>
    </location>
</feature>
<feature type="region of interest" description="Disordered" evidence="2">
    <location>
        <begin position="180"/>
        <end position="294"/>
    </location>
</feature>
<reference evidence="4" key="5">
    <citation type="submission" date="2015-06" db="UniProtKB">
        <authorList>
            <consortium name="EnsemblFungi"/>
        </authorList>
    </citation>
    <scope>IDENTIFICATION</scope>
    <source>
        <strain evidence="4">ATCC 64411</strain>
    </source>
</reference>
<feature type="compositionally biased region" description="Basic and acidic residues" evidence="2">
    <location>
        <begin position="196"/>
        <end position="207"/>
    </location>
</feature>
<dbReference type="GO" id="GO:0051293">
    <property type="term" value="P:establishment of spindle localization"/>
    <property type="evidence" value="ECO:0007669"/>
    <property type="project" value="TreeGrafter"/>
</dbReference>